<protein>
    <submittedName>
        <fullName evidence="1">Uncharacterized protein</fullName>
    </submittedName>
</protein>
<name>A0A6A5SNC2_9PLEO</name>
<sequence>MYLNSRTGIAIRLPLGFHIAIAYELSDSVQVVPKGRKQCARFLDCDGQFASCGELDDKSERWIAGEVAFLWHRESGANSRQSIENSEMYRSSDATDEKLVERWNVFEWSIVFVAVVRPSFASVLGKSKFVHLTGPRTALNRSPAQSLKAKRHCRDSMARKACSGFMIECRARH</sequence>
<gene>
    <name evidence="1" type="ORF">EJ02DRAFT_213997</name>
</gene>
<dbReference type="AlphaFoldDB" id="A0A6A5SNC2"/>
<accession>A0A6A5SNC2</accession>
<organism evidence="1 2">
    <name type="scientific">Clathrospora elynae</name>
    <dbReference type="NCBI Taxonomy" id="706981"/>
    <lineage>
        <taxon>Eukaryota</taxon>
        <taxon>Fungi</taxon>
        <taxon>Dikarya</taxon>
        <taxon>Ascomycota</taxon>
        <taxon>Pezizomycotina</taxon>
        <taxon>Dothideomycetes</taxon>
        <taxon>Pleosporomycetidae</taxon>
        <taxon>Pleosporales</taxon>
        <taxon>Diademaceae</taxon>
        <taxon>Clathrospora</taxon>
    </lineage>
</organism>
<evidence type="ECO:0000313" key="2">
    <source>
        <dbReference type="Proteomes" id="UP000800038"/>
    </source>
</evidence>
<proteinExistence type="predicted"/>
<evidence type="ECO:0000313" key="1">
    <source>
        <dbReference type="EMBL" id="KAF1940969.1"/>
    </source>
</evidence>
<dbReference type="EMBL" id="ML976055">
    <property type="protein sequence ID" value="KAF1940969.1"/>
    <property type="molecule type" value="Genomic_DNA"/>
</dbReference>
<dbReference type="Proteomes" id="UP000800038">
    <property type="component" value="Unassembled WGS sequence"/>
</dbReference>
<reference evidence="1" key="1">
    <citation type="journal article" date="2020" name="Stud. Mycol.">
        <title>101 Dothideomycetes genomes: a test case for predicting lifestyles and emergence of pathogens.</title>
        <authorList>
            <person name="Haridas S."/>
            <person name="Albert R."/>
            <person name="Binder M."/>
            <person name="Bloem J."/>
            <person name="Labutti K."/>
            <person name="Salamov A."/>
            <person name="Andreopoulos B."/>
            <person name="Baker S."/>
            <person name="Barry K."/>
            <person name="Bills G."/>
            <person name="Bluhm B."/>
            <person name="Cannon C."/>
            <person name="Castanera R."/>
            <person name="Culley D."/>
            <person name="Daum C."/>
            <person name="Ezra D."/>
            <person name="Gonzalez J."/>
            <person name="Henrissat B."/>
            <person name="Kuo A."/>
            <person name="Liang C."/>
            <person name="Lipzen A."/>
            <person name="Lutzoni F."/>
            <person name="Magnuson J."/>
            <person name="Mondo S."/>
            <person name="Nolan M."/>
            <person name="Ohm R."/>
            <person name="Pangilinan J."/>
            <person name="Park H.-J."/>
            <person name="Ramirez L."/>
            <person name="Alfaro M."/>
            <person name="Sun H."/>
            <person name="Tritt A."/>
            <person name="Yoshinaga Y."/>
            <person name="Zwiers L.-H."/>
            <person name="Turgeon B."/>
            <person name="Goodwin S."/>
            <person name="Spatafora J."/>
            <person name="Crous P."/>
            <person name="Grigoriev I."/>
        </authorList>
    </citation>
    <scope>NUCLEOTIDE SEQUENCE</scope>
    <source>
        <strain evidence="1">CBS 161.51</strain>
    </source>
</reference>
<keyword evidence="2" id="KW-1185">Reference proteome</keyword>